<accession>B8I4R6</accession>
<keyword evidence="5" id="KW-1185">Reference proteome</keyword>
<organism evidence="4 5">
    <name type="scientific">Ruminiclostridium cellulolyticum (strain ATCC 35319 / DSM 5812 / JCM 6584 / H10)</name>
    <name type="common">Clostridium cellulolyticum</name>
    <dbReference type="NCBI Taxonomy" id="394503"/>
    <lineage>
        <taxon>Bacteria</taxon>
        <taxon>Bacillati</taxon>
        <taxon>Bacillota</taxon>
        <taxon>Clostridia</taxon>
        <taxon>Eubacteriales</taxon>
        <taxon>Oscillospiraceae</taxon>
        <taxon>Ruminiclostridium</taxon>
    </lineage>
</organism>
<dbReference type="InterPro" id="IPR029058">
    <property type="entry name" value="AB_hydrolase_fold"/>
</dbReference>
<dbReference type="OrthoDB" id="9814760at2"/>
<dbReference type="eggNOG" id="COG4188">
    <property type="taxonomic scope" value="Bacteria"/>
</dbReference>
<evidence type="ECO:0000313" key="5">
    <source>
        <dbReference type="Proteomes" id="UP000001349"/>
    </source>
</evidence>
<dbReference type="HOGENOM" id="CLU_026278_2_1_9"/>
<evidence type="ECO:0000256" key="2">
    <source>
        <dbReference type="ARBA" id="ARBA00022963"/>
    </source>
</evidence>
<evidence type="ECO:0000313" key="4">
    <source>
        <dbReference type="EMBL" id="ACL76570.1"/>
    </source>
</evidence>
<dbReference type="AlphaFoldDB" id="B8I4R6"/>
<keyword evidence="2" id="KW-0442">Lipid degradation</keyword>
<keyword evidence="3" id="KW-0443">Lipid metabolism</keyword>
<dbReference type="GO" id="GO:0003847">
    <property type="term" value="F:1-alkyl-2-acetylglycerophosphocholine esterase activity"/>
    <property type="evidence" value="ECO:0007669"/>
    <property type="project" value="TreeGrafter"/>
</dbReference>
<dbReference type="Proteomes" id="UP000001349">
    <property type="component" value="Chromosome"/>
</dbReference>
<evidence type="ECO:0000256" key="3">
    <source>
        <dbReference type="ARBA" id="ARBA00023098"/>
    </source>
</evidence>
<dbReference type="KEGG" id="cce:Ccel_2228"/>
<name>B8I4R6_RUMCH</name>
<dbReference type="PANTHER" id="PTHR10272:SF0">
    <property type="entry name" value="PLATELET-ACTIVATING FACTOR ACETYLHYDROLASE"/>
    <property type="match status" value="1"/>
</dbReference>
<reference evidence="4 5" key="1">
    <citation type="submission" date="2009-01" db="EMBL/GenBank/DDBJ databases">
        <title>Complete sequence of Clostridium cellulolyticum H10.</title>
        <authorList>
            <consortium name="US DOE Joint Genome Institute"/>
            <person name="Lucas S."/>
            <person name="Copeland A."/>
            <person name="Lapidus A."/>
            <person name="Glavina del Rio T."/>
            <person name="Dalin E."/>
            <person name="Tice H."/>
            <person name="Bruce D."/>
            <person name="Goodwin L."/>
            <person name="Pitluck S."/>
            <person name="Chertkov O."/>
            <person name="Saunders E."/>
            <person name="Brettin T."/>
            <person name="Detter J.C."/>
            <person name="Han C."/>
            <person name="Larimer F."/>
            <person name="Land M."/>
            <person name="Hauser L."/>
            <person name="Kyrpides N."/>
            <person name="Ivanova N."/>
            <person name="Zhou J."/>
            <person name="Richardson P."/>
        </authorList>
    </citation>
    <scope>NUCLEOTIDE SEQUENCE [LARGE SCALE GENOMIC DNA]</scope>
    <source>
        <strain evidence="5">ATCC 35319 / DSM 5812 / JCM 6584 / H10</strain>
    </source>
</reference>
<dbReference type="Gene3D" id="3.40.50.1820">
    <property type="entry name" value="alpha/beta hydrolase"/>
    <property type="match status" value="1"/>
</dbReference>
<dbReference type="EMBL" id="CP001348">
    <property type="protein sequence ID" value="ACL76570.1"/>
    <property type="molecule type" value="Genomic_DNA"/>
</dbReference>
<dbReference type="SUPFAM" id="SSF53474">
    <property type="entry name" value="alpha/beta-Hydrolases"/>
    <property type="match status" value="1"/>
</dbReference>
<dbReference type="GO" id="GO:0016042">
    <property type="term" value="P:lipid catabolic process"/>
    <property type="evidence" value="ECO:0007669"/>
    <property type="project" value="UniProtKB-KW"/>
</dbReference>
<dbReference type="Pfam" id="PF03403">
    <property type="entry name" value="PAF-AH_p_II"/>
    <property type="match status" value="1"/>
</dbReference>
<protein>
    <submittedName>
        <fullName evidence="4">Platelet-activating factor acetylhydrolase plasma/intracellular isoform II</fullName>
    </submittedName>
</protein>
<evidence type="ECO:0000256" key="1">
    <source>
        <dbReference type="ARBA" id="ARBA00022801"/>
    </source>
</evidence>
<gene>
    <name evidence="4" type="ordered locus">Ccel_2228</name>
</gene>
<dbReference type="STRING" id="394503.Ccel_2228"/>
<dbReference type="PANTHER" id="PTHR10272">
    <property type="entry name" value="PLATELET-ACTIVATING FACTOR ACETYLHYDROLASE"/>
    <property type="match status" value="1"/>
</dbReference>
<proteinExistence type="predicted"/>
<dbReference type="RefSeq" id="WP_015925663.1">
    <property type="nucleotide sequence ID" value="NC_011898.1"/>
</dbReference>
<sequence>MSLYSTVKFVVEAPFSLLMPLFHLQEPTGPYKVGTITYDWTDSSRREEKCSGADVKRELMVQVWYPAENTENLKKAPYIKDAPEIIRGLEKYYFIKPFLLRKLKDVQTHSFINAQLSSKSVKYPVLIFSHGMVGSRNQNTFQAEELASHGYIVVAVDHPYYAVATVFSDGRVAESTISTDVNSSDFSLEYGDRNNETWVKDIQFVLDKLEEINNKGNDNLFLGKFDMERIGIFGHSYGGATAAQVLLKDSRVKAGINMDGAFYGSDIPESGIEKPFLLMLSEQYMMSTDLEKAEKKLKMFGIKGEKLKEYLELYAEYERRRKKAMAGGAYSLIIKKTTHLSYSDVYLYTPLMAIIHKPKKIHKVINDFSLIFFNKYLMEDSTASLENAAHKYNNVEIAGTKKELVS</sequence>
<keyword evidence="1 4" id="KW-0378">Hydrolase</keyword>